<dbReference type="Proteomes" id="UP000789920">
    <property type="component" value="Unassembled WGS sequence"/>
</dbReference>
<gene>
    <name evidence="1" type="ORF">RPERSI_LOCUS12271</name>
</gene>
<protein>
    <submittedName>
        <fullName evidence="1">15155_t:CDS:1</fullName>
    </submittedName>
</protein>
<evidence type="ECO:0000313" key="1">
    <source>
        <dbReference type="EMBL" id="CAG8732163.1"/>
    </source>
</evidence>
<name>A0ACA9Q3I5_9GLOM</name>
<proteinExistence type="predicted"/>
<comment type="caution">
    <text evidence="1">The sequence shown here is derived from an EMBL/GenBank/DDBJ whole genome shotgun (WGS) entry which is preliminary data.</text>
</comment>
<feature type="non-terminal residue" evidence="1">
    <location>
        <position position="1"/>
    </location>
</feature>
<evidence type="ECO:0000313" key="2">
    <source>
        <dbReference type="Proteomes" id="UP000789920"/>
    </source>
</evidence>
<organism evidence="1 2">
    <name type="scientific">Racocetra persica</name>
    <dbReference type="NCBI Taxonomy" id="160502"/>
    <lineage>
        <taxon>Eukaryota</taxon>
        <taxon>Fungi</taxon>
        <taxon>Fungi incertae sedis</taxon>
        <taxon>Mucoromycota</taxon>
        <taxon>Glomeromycotina</taxon>
        <taxon>Glomeromycetes</taxon>
        <taxon>Diversisporales</taxon>
        <taxon>Gigasporaceae</taxon>
        <taxon>Racocetra</taxon>
    </lineage>
</organism>
<reference evidence="1" key="1">
    <citation type="submission" date="2021-06" db="EMBL/GenBank/DDBJ databases">
        <authorList>
            <person name="Kallberg Y."/>
            <person name="Tangrot J."/>
            <person name="Rosling A."/>
        </authorList>
    </citation>
    <scope>NUCLEOTIDE SEQUENCE</scope>
    <source>
        <strain evidence="1">MA461A</strain>
    </source>
</reference>
<dbReference type="EMBL" id="CAJVQC010026117">
    <property type="protein sequence ID" value="CAG8732163.1"/>
    <property type="molecule type" value="Genomic_DNA"/>
</dbReference>
<sequence length="141" mass="16253">DKTNENNDNVDLEDLVNSYMKILDTWAPESKETKKPKSNDSFYNDTEIVVDKYKASSEPVAADCADNEADIGAYYQNKAMVDINCRVPGNCHRNKMNRYRAFVHQKSYKDEITVVEFVMKYGHGSKNIDSLSRIEKKRKES</sequence>
<accession>A0ACA9Q3I5</accession>
<keyword evidence="2" id="KW-1185">Reference proteome</keyword>